<dbReference type="PANTHER" id="PTHR12526:SF510">
    <property type="entry name" value="D-INOSITOL 3-PHOSPHATE GLYCOSYLTRANSFERASE"/>
    <property type="match status" value="1"/>
</dbReference>
<keyword evidence="2 5" id="KW-0808">Transferase</keyword>
<dbReference type="GO" id="GO:0016757">
    <property type="term" value="F:glycosyltransferase activity"/>
    <property type="evidence" value="ECO:0007669"/>
    <property type="project" value="UniProtKB-KW"/>
</dbReference>
<feature type="domain" description="Glycosyl transferase family 1" evidence="3">
    <location>
        <begin position="199"/>
        <end position="362"/>
    </location>
</feature>
<reference evidence="5 6" key="1">
    <citation type="submission" date="2023-03" db="EMBL/GenBank/DDBJ databases">
        <title>Paludisphaera mucosa sp. nov. a novel planctomycete from northern fen.</title>
        <authorList>
            <person name="Ivanova A."/>
        </authorList>
    </citation>
    <scope>NUCLEOTIDE SEQUENCE [LARGE SCALE GENOMIC DNA]</scope>
    <source>
        <strain evidence="5 6">Pla2</strain>
    </source>
</reference>
<evidence type="ECO:0000313" key="5">
    <source>
        <dbReference type="EMBL" id="MDG3003471.1"/>
    </source>
</evidence>
<sequence length="394" mass="42664">MQSLKRRLESTRRRSRPWPDAPVPIALTITDLDVGGAERALTSLALGLDRRRWSPRVVNLSAEGVLAATIRAHDIPVESLELDRKRPDAGVIRMAKALRHVRPALVQSFLFHANVLSRLAGPLAGSPWVLGGIRVAEHQKRWHLTLDRLTSRAGCGSVCVSTGVLRFSVEQGGLDPERLTVIPNGVDPARFDAAKASCRSELGVPEDAFLALAVGRLDAQKGLPDLLAAFERLGESSSPWRLAIVGDGPLRSWLDGQIADRPGLAGRVSTLGRRDDVPSLMRAADLLVHSAHWEGMPNVVLEAMAAGLPVVATAVEGVGELVIPGETGWIVPPRDFIALARAIGEAMQQREACLRLGRAGRHRIEEDFSTSRMVTRYEDLWAAVLGYSHTVSGV</sequence>
<gene>
    <name evidence="5" type="ORF">PZE19_06815</name>
</gene>
<evidence type="ECO:0000259" key="4">
    <source>
        <dbReference type="Pfam" id="PF13439"/>
    </source>
</evidence>
<evidence type="ECO:0000313" key="6">
    <source>
        <dbReference type="Proteomes" id="UP001216907"/>
    </source>
</evidence>
<dbReference type="Proteomes" id="UP001216907">
    <property type="component" value="Unassembled WGS sequence"/>
</dbReference>
<keyword evidence="1 5" id="KW-0328">Glycosyltransferase</keyword>
<dbReference type="Pfam" id="PF00534">
    <property type="entry name" value="Glycos_transf_1"/>
    <property type="match status" value="1"/>
</dbReference>
<dbReference type="EC" id="2.4.-.-" evidence="5"/>
<keyword evidence="6" id="KW-1185">Reference proteome</keyword>
<dbReference type="Pfam" id="PF13439">
    <property type="entry name" value="Glyco_transf_4"/>
    <property type="match status" value="1"/>
</dbReference>
<dbReference type="InterPro" id="IPR001296">
    <property type="entry name" value="Glyco_trans_1"/>
</dbReference>
<proteinExistence type="predicted"/>
<feature type="domain" description="Glycosyltransferase subfamily 4-like N-terminal" evidence="4">
    <location>
        <begin position="34"/>
        <end position="190"/>
    </location>
</feature>
<evidence type="ECO:0000256" key="2">
    <source>
        <dbReference type="ARBA" id="ARBA00022679"/>
    </source>
</evidence>
<comment type="caution">
    <text evidence="5">The sequence shown here is derived from an EMBL/GenBank/DDBJ whole genome shotgun (WGS) entry which is preliminary data.</text>
</comment>
<dbReference type="EMBL" id="JARRAG010000001">
    <property type="protein sequence ID" value="MDG3003471.1"/>
    <property type="molecule type" value="Genomic_DNA"/>
</dbReference>
<organism evidence="5 6">
    <name type="scientific">Paludisphaera mucosa</name>
    <dbReference type="NCBI Taxonomy" id="3030827"/>
    <lineage>
        <taxon>Bacteria</taxon>
        <taxon>Pseudomonadati</taxon>
        <taxon>Planctomycetota</taxon>
        <taxon>Planctomycetia</taxon>
        <taxon>Isosphaerales</taxon>
        <taxon>Isosphaeraceae</taxon>
        <taxon>Paludisphaera</taxon>
    </lineage>
</organism>
<accession>A0ABT6F7A3</accession>
<protein>
    <submittedName>
        <fullName evidence="5">Glycosyltransferase</fullName>
        <ecNumber evidence="5">2.4.-.-</ecNumber>
    </submittedName>
</protein>
<evidence type="ECO:0000259" key="3">
    <source>
        <dbReference type="Pfam" id="PF00534"/>
    </source>
</evidence>
<name>A0ABT6F7A3_9BACT</name>
<evidence type="ECO:0000256" key="1">
    <source>
        <dbReference type="ARBA" id="ARBA00022676"/>
    </source>
</evidence>
<dbReference type="RefSeq" id="WP_277859821.1">
    <property type="nucleotide sequence ID" value="NZ_JARRAG010000001.1"/>
</dbReference>
<dbReference type="SUPFAM" id="SSF53756">
    <property type="entry name" value="UDP-Glycosyltransferase/glycogen phosphorylase"/>
    <property type="match status" value="1"/>
</dbReference>
<dbReference type="PANTHER" id="PTHR12526">
    <property type="entry name" value="GLYCOSYLTRANSFERASE"/>
    <property type="match status" value="1"/>
</dbReference>
<dbReference type="Gene3D" id="3.40.50.2000">
    <property type="entry name" value="Glycogen Phosphorylase B"/>
    <property type="match status" value="2"/>
</dbReference>
<dbReference type="InterPro" id="IPR028098">
    <property type="entry name" value="Glyco_trans_4-like_N"/>
</dbReference>